<evidence type="ECO:0000256" key="4">
    <source>
        <dbReference type="ARBA" id="ARBA00022912"/>
    </source>
</evidence>
<dbReference type="InterPro" id="IPR050438">
    <property type="entry name" value="LMW_PTPase"/>
</dbReference>
<name>A0A5B2XLK9_9PSEU</name>
<reference evidence="7 8" key="2">
    <citation type="submission" date="2019-09" db="EMBL/GenBank/DDBJ databases">
        <authorList>
            <person name="Jin C."/>
        </authorList>
    </citation>
    <scope>NUCLEOTIDE SEQUENCE [LARGE SCALE GENOMIC DNA]</scope>
    <source>
        <strain evidence="7 8">AN110305</strain>
    </source>
</reference>
<dbReference type="Gene3D" id="3.40.50.2300">
    <property type="match status" value="1"/>
</dbReference>
<comment type="similarity">
    <text evidence="1">Belongs to the low molecular weight phosphotyrosine protein phosphatase family.</text>
</comment>
<feature type="active site" description="Nucleophile" evidence="5">
    <location>
        <position position="7"/>
    </location>
</feature>
<organism evidence="7 8">
    <name type="scientific">Solihabitans fulvus</name>
    <dbReference type="NCBI Taxonomy" id="1892852"/>
    <lineage>
        <taxon>Bacteria</taxon>
        <taxon>Bacillati</taxon>
        <taxon>Actinomycetota</taxon>
        <taxon>Actinomycetes</taxon>
        <taxon>Pseudonocardiales</taxon>
        <taxon>Pseudonocardiaceae</taxon>
        <taxon>Solihabitans</taxon>
    </lineage>
</organism>
<evidence type="ECO:0000256" key="3">
    <source>
        <dbReference type="ARBA" id="ARBA00022801"/>
    </source>
</evidence>
<dbReference type="InterPro" id="IPR017867">
    <property type="entry name" value="Tyr_phospatase_low_mol_wt"/>
</dbReference>
<dbReference type="Pfam" id="PF01451">
    <property type="entry name" value="LMWPc"/>
    <property type="match status" value="1"/>
</dbReference>
<dbReference type="InterPro" id="IPR023485">
    <property type="entry name" value="Ptyr_pPase"/>
</dbReference>
<dbReference type="PANTHER" id="PTHR11717:SF7">
    <property type="entry name" value="LOW MOLECULAR WEIGHT PHOSPHOTYROSINE PROTEIN PHOSPHATASE"/>
    <property type="match status" value="1"/>
</dbReference>
<sequence length="152" mass="16479">MHVTFVCTGNICRSPMAALVFGEHLRRAGLADLVTVTSAGTGGWHVGEPADERAAKVLADHGYPTGHAAAKVGQRHLAADLLVAMDRGHERALLRMVNDPARVRLLRSFDPAAGDDLDVPDPYYDGIEDFREVLAMVEAATPGMLDWVREHL</sequence>
<dbReference type="EC" id="3.1.3.48" evidence="2"/>
<evidence type="ECO:0000313" key="8">
    <source>
        <dbReference type="Proteomes" id="UP000323454"/>
    </source>
</evidence>
<comment type="caution">
    <text evidence="7">The sequence shown here is derived from an EMBL/GenBank/DDBJ whole genome shotgun (WGS) entry which is preliminary data.</text>
</comment>
<feature type="active site" description="Proton donor" evidence="5">
    <location>
        <position position="121"/>
    </location>
</feature>
<protein>
    <recommendedName>
        <fullName evidence="2">protein-tyrosine-phosphatase</fullName>
        <ecNumber evidence="2">3.1.3.48</ecNumber>
    </recommendedName>
</protein>
<dbReference type="PANTHER" id="PTHR11717">
    <property type="entry name" value="LOW MOLECULAR WEIGHT PROTEIN TYROSINE PHOSPHATASE"/>
    <property type="match status" value="1"/>
</dbReference>
<accession>A0A5B2XLK9</accession>
<dbReference type="SUPFAM" id="SSF52788">
    <property type="entry name" value="Phosphotyrosine protein phosphatases I"/>
    <property type="match status" value="1"/>
</dbReference>
<dbReference type="EMBL" id="VUOB01000014">
    <property type="protein sequence ID" value="KAA2263830.1"/>
    <property type="molecule type" value="Genomic_DNA"/>
</dbReference>
<keyword evidence="4" id="KW-0904">Protein phosphatase</keyword>
<dbReference type="InterPro" id="IPR036196">
    <property type="entry name" value="Ptyr_pPase_sf"/>
</dbReference>
<dbReference type="CDD" id="cd16343">
    <property type="entry name" value="LMWPTP"/>
    <property type="match status" value="1"/>
</dbReference>
<keyword evidence="8" id="KW-1185">Reference proteome</keyword>
<gene>
    <name evidence="7" type="ORF">F0L68_09165</name>
</gene>
<dbReference type="PRINTS" id="PR00719">
    <property type="entry name" value="LMWPTPASE"/>
</dbReference>
<evidence type="ECO:0000256" key="5">
    <source>
        <dbReference type="PIRSR" id="PIRSR617867-1"/>
    </source>
</evidence>
<feature type="active site" description="Nucleophile" evidence="5">
    <location>
        <position position="13"/>
    </location>
</feature>
<dbReference type="GO" id="GO:0004725">
    <property type="term" value="F:protein tyrosine phosphatase activity"/>
    <property type="evidence" value="ECO:0007669"/>
    <property type="project" value="UniProtKB-EC"/>
</dbReference>
<evidence type="ECO:0000256" key="1">
    <source>
        <dbReference type="ARBA" id="ARBA00011063"/>
    </source>
</evidence>
<evidence type="ECO:0000256" key="2">
    <source>
        <dbReference type="ARBA" id="ARBA00013064"/>
    </source>
</evidence>
<reference evidence="7 8" key="1">
    <citation type="submission" date="2019-09" db="EMBL/GenBank/DDBJ databases">
        <title>Goodfellowia gen. nov., a new genus of the Pseudonocardineae related to Actinoalloteichus, containing Goodfellowia coeruleoviolacea gen. nov., comb. nov. gen. nov., comb. nov.</title>
        <authorList>
            <person name="Labeda D."/>
        </authorList>
    </citation>
    <scope>NUCLEOTIDE SEQUENCE [LARGE SCALE GENOMIC DNA]</scope>
    <source>
        <strain evidence="7 8">AN110305</strain>
    </source>
</reference>
<proteinExistence type="inferred from homology"/>
<keyword evidence="3" id="KW-0378">Hydrolase</keyword>
<dbReference type="OrthoDB" id="9784339at2"/>
<evidence type="ECO:0000259" key="6">
    <source>
        <dbReference type="SMART" id="SM00226"/>
    </source>
</evidence>
<dbReference type="SMART" id="SM00226">
    <property type="entry name" value="LMWPc"/>
    <property type="match status" value="1"/>
</dbReference>
<feature type="domain" description="Phosphotyrosine protein phosphatase I" evidence="6">
    <location>
        <begin position="1"/>
        <end position="147"/>
    </location>
</feature>
<dbReference type="Proteomes" id="UP000323454">
    <property type="component" value="Unassembled WGS sequence"/>
</dbReference>
<dbReference type="RefSeq" id="WP_149849060.1">
    <property type="nucleotide sequence ID" value="NZ_VUOB01000014.1"/>
</dbReference>
<evidence type="ECO:0000313" key="7">
    <source>
        <dbReference type="EMBL" id="KAA2263830.1"/>
    </source>
</evidence>
<dbReference type="AlphaFoldDB" id="A0A5B2XLK9"/>